<organism evidence="3 4">
    <name type="scientific">Dokdonia ponticola</name>
    <dbReference type="NCBI Taxonomy" id="2041041"/>
    <lineage>
        <taxon>Bacteria</taxon>
        <taxon>Pseudomonadati</taxon>
        <taxon>Bacteroidota</taxon>
        <taxon>Flavobacteriia</taxon>
        <taxon>Flavobacteriales</taxon>
        <taxon>Flavobacteriaceae</taxon>
        <taxon>Dokdonia</taxon>
    </lineage>
</organism>
<proteinExistence type="predicted"/>
<keyword evidence="4" id="KW-1185">Reference proteome</keyword>
<protein>
    <submittedName>
        <fullName evidence="3">D-Ala-D-Ala carboxypeptidase family metallohydrolase</fullName>
    </submittedName>
</protein>
<keyword evidence="1" id="KW-1133">Transmembrane helix</keyword>
<dbReference type="InterPro" id="IPR013230">
    <property type="entry name" value="Peptidase_M15A_C"/>
</dbReference>
<keyword evidence="3" id="KW-0645">Protease</keyword>
<evidence type="ECO:0000313" key="3">
    <source>
        <dbReference type="EMBL" id="MFC4633492.1"/>
    </source>
</evidence>
<gene>
    <name evidence="3" type="ORF">ACFO3O_06215</name>
</gene>
<dbReference type="EMBL" id="JBHSFV010000002">
    <property type="protein sequence ID" value="MFC4633492.1"/>
    <property type="molecule type" value="Genomic_DNA"/>
</dbReference>
<keyword evidence="1" id="KW-0472">Membrane</keyword>
<comment type="caution">
    <text evidence="3">The sequence shown here is derived from an EMBL/GenBank/DDBJ whole genome shotgun (WGS) entry which is preliminary data.</text>
</comment>
<dbReference type="SUPFAM" id="SSF55166">
    <property type="entry name" value="Hedgehog/DD-peptidase"/>
    <property type="match status" value="1"/>
</dbReference>
<name>A0ABV9HUE8_9FLAO</name>
<dbReference type="Pfam" id="PF08291">
    <property type="entry name" value="Peptidase_M15_3"/>
    <property type="match status" value="1"/>
</dbReference>
<dbReference type="Gene3D" id="3.30.1380.10">
    <property type="match status" value="1"/>
</dbReference>
<dbReference type="InterPro" id="IPR009045">
    <property type="entry name" value="Zn_M74/Hedgehog-like"/>
</dbReference>
<accession>A0ABV9HUE8</accession>
<sequence length="169" mass="18555">MVSSYKHIYIGIGTAALIVGGAVLIRYLAESKTKKQKSSIDFSVFDSKDIVGSGRCIDRSLLKRLQLLEKRTGYAVLKNINSAVRSQFWNKKVGGVSNSAHLITKCKAVDIHAPTRAIRNLLVVQAYNLGFTRIGVGKTFVHLDVDTSKPQYVAWGYPSGTPPEINPFS</sequence>
<reference evidence="4" key="1">
    <citation type="journal article" date="2019" name="Int. J. Syst. Evol. Microbiol.">
        <title>The Global Catalogue of Microorganisms (GCM) 10K type strain sequencing project: providing services to taxonomists for standard genome sequencing and annotation.</title>
        <authorList>
            <consortium name="The Broad Institute Genomics Platform"/>
            <consortium name="The Broad Institute Genome Sequencing Center for Infectious Disease"/>
            <person name="Wu L."/>
            <person name="Ma J."/>
        </authorList>
    </citation>
    <scope>NUCLEOTIDE SEQUENCE [LARGE SCALE GENOMIC DNA]</scope>
    <source>
        <strain evidence="4">YJ-61-S</strain>
    </source>
</reference>
<evidence type="ECO:0000256" key="1">
    <source>
        <dbReference type="SAM" id="Phobius"/>
    </source>
</evidence>
<feature type="transmembrane region" description="Helical" evidence="1">
    <location>
        <begin position="6"/>
        <end position="29"/>
    </location>
</feature>
<keyword evidence="3" id="KW-0121">Carboxypeptidase</keyword>
<evidence type="ECO:0000259" key="2">
    <source>
        <dbReference type="Pfam" id="PF08291"/>
    </source>
</evidence>
<keyword evidence="1" id="KW-0812">Transmembrane</keyword>
<keyword evidence="3" id="KW-0378">Hydrolase</keyword>
<dbReference type="GO" id="GO:0004180">
    <property type="term" value="F:carboxypeptidase activity"/>
    <property type="evidence" value="ECO:0007669"/>
    <property type="project" value="UniProtKB-KW"/>
</dbReference>
<evidence type="ECO:0000313" key="4">
    <source>
        <dbReference type="Proteomes" id="UP001596043"/>
    </source>
</evidence>
<dbReference type="Proteomes" id="UP001596043">
    <property type="component" value="Unassembled WGS sequence"/>
</dbReference>
<feature type="domain" description="Peptidase M15A C-terminal" evidence="2">
    <location>
        <begin position="59"/>
        <end position="144"/>
    </location>
</feature>
<dbReference type="RefSeq" id="WP_379977699.1">
    <property type="nucleotide sequence ID" value="NZ_JBHSFV010000002.1"/>
</dbReference>